<dbReference type="AlphaFoldDB" id="A0A820G3N8"/>
<reference evidence="2" key="1">
    <citation type="submission" date="2021-02" db="EMBL/GenBank/DDBJ databases">
        <authorList>
            <person name="Nowell W R."/>
        </authorList>
    </citation>
    <scope>NUCLEOTIDE SEQUENCE</scope>
</reference>
<organism evidence="2 3">
    <name type="scientific">Adineta steineri</name>
    <dbReference type="NCBI Taxonomy" id="433720"/>
    <lineage>
        <taxon>Eukaryota</taxon>
        <taxon>Metazoa</taxon>
        <taxon>Spiralia</taxon>
        <taxon>Gnathifera</taxon>
        <taxon>Rotifera</taxon>
        <taxon>Eurotatoria</taxon>
        <taxon>Bdelloidea</taxon>
        <taxon>Adinetida</taxon>
        <taxon>Adinetidae</taxon>
        <taxon>Adineta</taxon>
    </lineage>
</organism>
<evidence type="ECO:0000313" key="2">
    <source>
        <dbReference type="EMBL" id="CAF4273450.1"/>
    </source>
</evidence>
<protein>
    <submittedName>
        <fullName evidence="2">Uncharacterized protein</fullName>
    </submittedName>
</protein>
<name>A0A820G3N8_9BILA</name>
<sequence length="164" mass="19461">HNYRTSQEPPLLPPILPPPHPPIHLDPYAQSYHHFAPRTAPPPPPPFFNFPFPHPFLNSHTTAPPHFHHHSMKYHHPHPHSHHHHQSHAYPTHQQPYSYHPHLQRHQQYNTSNYMCKLIVLLNFYDKVKQNASGHYEHNNKMNTYIILDVSDHINVNENMKIYS</sequence>
<feature type="region of interest" description="Disordered" evidence="1">
    <location>
        <begin position="67"/>
        <end position="94"/>
    </location>
</feature>
<dbReference type="EMBL" id="CAJOAZ010013914">
    <property type="protein sequence ID" value="CAF4273450.1"/>
    <property type="molecule type" value="Genomic_DNA"/>
</dbReference>
<dbReference type="Proteomes" id="UP000663844">
    <property type="component" value="Unassembled WGS sequence"/>
</dbReference>
<accession>A0A820G3N8</accession>
<proteinExistence type="predicted"/>
<evidence type="ECO:0000313" key="3">
    <source>
        <dbReference type="Proteomes" id="UP000663844"/>
    </source>
</evidence>
<comment type="caution">
    <text evidence="2">The sequence shown here is derived from an EMBL/GenBank/DDBJ whole genome shotgun (WGS) entry which is preliminary data.</text>
</comment>
<evidence type="ECO:0000256" key="1">
    <source>
        <dbReference type="SAM" id="MobiDB-lite"/>
    </source>
</evidence>
<feature type="non-terminal residue" evidence="2">
    <location>
        <position position="164"/>
    </location>
</feature>
<feature type="compositionally biased region" description="Basic residues" evidence="1">
    <location>
        <begin position="67"/>
        <end position="87"/>
    </location>
</feature>
<gene>
    <name evidence="2" type="ORF">OXD698_LOCUS44643</name>
</gene>